<feature type="domain" description="PhnB-like" evidence="1">
    <location>
        <begin position="4"/>
        <end position="134"/>
    </location>
</feature>
<dbReference type="Pfam" id="PF06983">
    <property type="entry name" value="3-dmu-9_3-mt"/>
    <property type="match status" value="1"/>
</dbReference>
<evidence type="ECO:0000313" key="2">
    <source>
        <dbReference type="EMBL" id="TVS29095.1"/>
    </source>
</evidence>
<sequence length="138" mass="15173">MAQTVPYLSFHGNATEMFGYYHSIFGGELKIMTYGEQMNNGAEFPFEAPRYAVAHGTLTGVFNLAGGDDLEDNSGVLNRGDFSFVVEVDSVDEGNRIIEALTRDGGRVTMPFMQAPWGDHYGQCEDKYGMAWHVSTAA</sequence>
<protein>
    <submittedName>
        <fullName evidence="2">VOC family protein</fullName>
    </submittedName>
</protein>
<dbReference type="InterPro" id="IPR029068">
    <property type="entry name" value="Glyas_Bleomycin-R_OHBP_Dase"/>
</dbReference>
<gene>
    <name evidence="2" type="ORF">EKI59_04600</name>
</gene>
<name>A0A6C1TXU4_9CORY</name>
<dbReference type="EMBL" id="RXIR01000007">
    <property type="protein sequence ID" value="TVS29095.1"/>
    <property type="molecule type" value="Genomic_DNA"/>
</dbReference>
<dbReference type="InterPro" id="IPR028973">
    <property type="entry name" value="PhnB-like"/>
</dbReference>
<dbReference type="SUPFAM" id="SSF54593">
    <property type="entry name" value="Glyoxalase/Bleomycin resistance protein/Dihydroxybiphenyl dioxygenase"/>
    <property type="match status" value="1"/>
</dbReference>
<evidence type="ECO:0000313" key="3">
    <source>
        <dbReference type="Proteomes" id="UP000336646"/>
    </source>
</evidence>
<organism evidence="2 3">
    <name type="scientific">Corynebacterium sanguinis</name>
    <dbReference type="NCBI Taxonomy" id="2594913"/>
    <lineage>
        <taxon>Bacteria</taxon>
        <taxon>Bacillati</taxon>
        <taxon>Actinomycetota</taxon>
        <taxon>Actinomycetes</taxon>
        <taxon>Mycobacteriales</taxon>
        <taxon>Corynebacteriaceae</taxon>
        <taxon>Corynebacterium</taxon>
    </lineage>
</organism>
<dbReference type="OrthoDB" id="9795306at2"/>
<reference evidence="2 3" key="1">
    <citation type="submission" date="2018-12" db="EMBL/GenBank/DDBJ databases">
        <title>Corynebacterium sanguinis sp. nov., a clinically-associated and environmental corynebacterium.</title>
        <authorList>
            <person name="Gonzales-Siles L."/>
            <person name="Jaen-Luchoro D."/>
            <person name="Cardew S."/>
            <person name="Inganas E."/>
            <person name="Ohlen M."/>
            <person name="Jensie-Markopolous S."/>
            <person name="Pinyeiro-Iglesias B."/>
            <person name="Molin K."/>
            <person name="Skovbjerg S."/>
            <person name="Svensson-Stadler L."/>
            <person name="Funke G."/>
            <person name="Moore E.R.B."/>
        </authorList>
    </citation>
    <scope>NUCLEOTIDE SEQUENCE [LARGE SCALE GENOMIC DNA]</scope>
    <source>
        <strain evidence="2 3">58734</strain>
    </source>
</reference>
<evidence type="ECO:0000259" key="1">
    <source>
        <dbReference type="Pfam" id="PF06983"/>
    </source>
</evidence>
<proteinExistence type="predicted"/>
<dbReference type="PANTHER" id="PTHR33990">
    <property type="entry name" value="PROTEIN YJDN-RELATED"/>
    <property type="match status" value="1"/>
</dbReference>
<dbReference type="GeneID" id="74902886"/>
<comment type="caution">
    <text evidence="2">The sequence shown here is derived from an EMBL/GenBank/DDBJ whole genome shotgun (WGS) entry which is preliminary data.</text>
</comment>
<dbReference type="RefSeq" id="WP_144318498.1">
    <property type="nucleotide sequence ID" value="NZ_CP038157.1"/>
</dbReference>
<dbReference type="Gene3D" id="3.10.180.10">
    <property type="entry name" value="2,3-Dihydroxybiphenyl 1,2-Dioxygenase, domain 1"/>
    <property type="match status" value="1"/>
</dbReference>
<dbReference type="PANTHER" id="PTHR33990:SF1">
    <property type="entry name" value="PROTEIN YJDN"/>
    <property type="match status" value="1"/>
</dbReference>
<dbReference type="Proteomes" id="UP000336646">
    <property type="component" value="Unassembled WGS sequence"/>
</dbReference>
<dbReference type="CDD" id="cd06588">
    <property type="entry name" value="PhnB_like"/>
    <property type="match status" value="1"/>
</dbReference>
<accession>A0A6C1TXU4</accession>
<dbReference type="AlphaFoldDB" id="A0A6C1TXU4"/>